<dbReference type="Gene3D" id="1.10.1040.10">
    <property type="entry name" value="N-(1-d-carboxylethyl)-l-norvaline Dehydrogenase, domain 2"/>
    <property type="match status" value="1"/>
</dbReference>
<feature type="domain" description="3-hydroxyisobutyrate dehydrogenase-like NAD-binding" evidence="9">
    <location>
        <begin position="185"/>
        <end position="297"/>
    </location>
</feature>
<evidence type="ECO:0000256" key="1">
    <source>
        <dbReference type="ARBA" id="ARBA00005109"/>
    </source>
</evidence>
<comment type="similarity">
    <text evidence="2">Belongs to the HIBADH-related family. 3-hydroxyisobutyrate dehydrogenase subfamily.</text>
</comment>
<dbReference type="InterPro" id="IPR029154">
    <property type="entry name" value="HIBADH-like_NADP-bd"/>
</dbReference>
<evidence type="ECO:0000259" key="8">
    <source>
        <dbReference type="Pfam" id="PF03446"/>
    </source>
</evidence>
<dbReference type="Proteomes" id="UP000799537">
    <property type="component" value="Unassembled WGS sequence"/>
</dbReference>
<evidence type="ECO:0000256" key="7">
    <source>
        <dbReference type="ARBA" id="ARBA00049197"/>
    </source>
</evidence>
<dbReference type="SUPFAM" id="SSF48179">
    <property type="entry name" value="6-phosphogluconate dehydrogenase C-terminal domain-like"/>
    <property type="match status" value="1"/>
</dbReference>
<evidence type="ECO:0000259" key="9">
    <source>
        <dbReference type="Pfam" id="PF14833"/>
    </source>
</evidence>
<dbReference type="PANTHER" id="PTHR22981">
    <property type="entry name" value="3-HYDROXYISOBUTYRATE DEHYDROGENASE-RELATED"/>
    <property type="match status" value="1"/>
</dbReference>
<dbReference type="InterPro" id="IPR013328">
    <property type="entry name" value="6PGD_dom2"/>
</dbReference>
<dbReference type="GO" id="GO:0005739">
    <property type="term" value="C:mitochondrion"/>
    <property type="evidence" value="ECO:0007669"/>
    <property type="project" value="TreeGrafter"/>
</dbReference>
<dbReference type="GO" id="GO:0050661">
    <property type="term" value="F:NADP binding"/>
    <property type="evidence" value="ECO:0007669"/>
    <property type="project" value="InterPro"/>
</dbReference>
<dbReference type="Gene3D" id="3.40.50.720">
    <property type="entry name" value="NAD(P)-binding Rossmann-like Domain"/>
    <property type="match status" value="1"/>
</dbReference>
<comment type="pathway">
    <text evidence="1">Amino-acid degradation; L-valine degradation.</text>
</comment>
<organism evidence="10 11">
    <name type="scientific">Zasmidium cellare ATCC 36951</name>
    <dbReference type="NCBI Taxonomy" id="1080233"/>
    <lineage>
        <taxon>Eukaryota</taxon>
        <taxon>Fungi</taxon>
        <taxon>Dikarya</taxon>
        <taxon>Ascomycota</taxon>
        <taxon>Pezizomycotina</taxon>
        <taxon>Dothideomycetes</taxon>
        <taxon>Dothideomycetidae</taxon>
        <taxon>Mycosphaerellales</taxon>
        <taxon>Mycosphaerellaceae</taxon>
        <taxon>Zasmidium</taxon>
    </lineage>
</organism>
<dbReference type="InterPro" id="IPR006115">
    <property type="entry name" value="6PGDH_NADP-bd"/>
</dbReference>
<dbReference type="RefSeq" id="XP_033660491.1">
    <property type="nucleotide sequence ID" value="XM_033818965.1"/>
</dbReference>
<dbReference type="Pfam" id="PF14833">
    <property type="entry name" value="NAD_binding_11"/>
    <property type="match status" value="1"/>
</dbReference>
<dbReference type="GeneID" id="54572237"/>
<dbReference type="OrthoDB" id="21615at2759"/>
<evidence type="ECO:0000256" key="3">
    <source>
        <dbReference type="ARBA" id="ARBA00012991"/>
    </source>
</evidence>
<accession>A0A6A6C1A4</accession>
<dbReference type="Pfam" id="PF03446">
    <property type="entry name" value="NAD_binding_2"/>
    <property type="match status" value="1"/>
</dbReference>
<keyword evidence="11" id="KW-1185">Reference proteome</keyword>
<dbReference type="GO" id="GO:0051287">
    <property type="term" value="F:NAD binding"/>
    <property type="evidence" value="ECO:0007669"/>
    <property type="project" value="InterPro"/>
</dbReference>
<keyword evidence="4" id="KW-0101">Branched-chain amino acid catabolism</keyword>
<dbReference type="EMBL" id="ML993635">
    <property type="protein sequence ID" value="KAF2159602.1"/>
    <property type="molecule type" value="Genomic_DNA"/>
</dbReference>
<dbReference type="FunFam" id="1.10.1040.10:FF:000006">
    <property type="entry name" value="3-hydroxyisobutyrate dehydrogenase"/>
    <property type="match status" value="1"/>
</dbReference>
<keyword evidence="5" id="KW-0560">Oxidoreductase</keyword>
<dbReference type="SUPFAM" id="SSF51735">
    <property type="entry name" value="NAD(P)-binding Rossmann-fold domains"/>
    <property type="match status" value="1"/>
</dbReference>
<dbReference type="InterPro" id="IPR036291">
    <property type="entry name" value="NAD(P)-bd_dom_sf"/>
</dbReference>
<feature type="domain" description="6-phosphogluconate dehydrogenase NADP-binding" evidence="8">
    <location>
        <begin position="7"/>
        <end position="179"/>
    </location>
</feature>
<dbReference type="InterPro" id="IPR008927">
    <property type="entry name" value="6-PGluconate_DH-like_C_sf"/>
</dbReference>
<name>A0A6A6C1A4_ZASCE</name>
<evidence type="ECO:0000256" key="2">
    <source>
        <dbReference type="ARBA" id="ARBA00006013"/>
    </source>
</evidence>
<gene>
    <name evidence="10" type="ORF">M409DRAFT_70917</name>
</gene>
<comment type="catalytic activity">
    <reaction evidence="7">
        <text>3-hydroxy-2-methylpropanoate + NAD(+) = 2-methyl-3-oxopropanoate + NADH + H(+)</text>
        <dbReference type="Rhea" id="RHEA:17681"/>
        <dbReference type="ChEBI" id="CHEBI:11805"/>
        <dbReference type="ChEBI" id="CHEBI:15378"/>
        <dbReference type="ChEBI" id="CHEBI:57540"/>
        <dbReference type="ChEBI" id="CHEBI:57700"/>
        <dbReference type="ChEBI" id="CHEBI:57945"/>
        <dbReference type="EC" id="1.1.1.31"/>
    </reaction>
</comment>
<keyword evidence="6" id="KW-0520">NAD</keyword>
<sequence>MADLPKSIGWIGLGLMGNPMIRNLLKKVSEDTQFYIHDVVRESVERLVEEGNGRVHACESSVEVADKSDLIISMLPEGRHVKSVYLDEKSGVLASTSLQNKTLIDCSTIDTASSLAVRDACQSHSNSLTLNFYDAPVSGGVVGAEKGTLTFMLGCSATDPNITFLTTLLSLMGGNIFPCGGASLGLTAKLCNNYCSGLIAIAVSESLNIGIKSGMDPRILANVFHTSTAQSAICDDWCPVPGLTPSAPASNHYAGGFRVELMKKDFALAVDTAERVGAQLALGREGLGVYEGASADERCKGLDSRVVYKFLGGEEEWMSKGGFGEGVEMKKDETKRYIQLGKEAEKEGKKGS</sequence>
<evidence type="ECO:0000256" key="6">
    <source>
        <dbReference type="ARBA" id="ARBA00023027"/>
    </source>
</evidence>
<evidence type="ECO:0000256" key="5">
    <source>
        <dbReference type="ARBA" id="ARBA00023002"/>
    </source>
</evidence>
<dbReference type="GO" id="GO:0008442">
    <property type="term" value="F:3-hydroxyisobutyrate dehydrogenase activity"/>
    <property type="evidence" value="ECO:0007669"/>
    <property type="project" value="UniProtKB-EC"/>
</dbReference>
<dbReference type="EC" id="1.1.1.31" evidence="3"/>
<protein>
    <recommendedName>
        <fullName evidence="3">3-hydroxyisobutyrate dehydrogenase</fullName>
        <ecNumber evidence="3">1.1.1.31</ecNumber>
    </recommendedName>
</protein>
<proteinExistence type="inferred from homology"/>
<dbReference type="AlphaFoldDB" id="A0A6A6C1A4"/>
<dbReference type="GO" id="GO:0006574">
    <property type="term" value="P:L-valine catabolic process"/>
    <property type="evidence" value="ECO:0007669"/>
    <property type="project" value="TreeGrafter"/>
</dbReference>
<dbReference type="PANTHER" id="PTHR22981:SF81">
    <property type="entry name" value="DEHYDROGENASE, PUTATIVE-RELATED"/>
    <property type="match status" value="1"/>
</dbReference>
<evidence type="ECO:0000313" key="10">
    <source>
        <dbReference type="EMBL" id="KAF2159602.1"/>
    </source>
</evidence>
<reference evidence="10" key="1">
    <citation type="journal article" date="2020" name="Stud. Mycol.">
        <title>101 Dothideomycetes genomes: a test case for predicting lifestyles and emergence of pathogens.</title>
        <authorList>
            <person name="Haridas S."/>
            <person name="Albert R."/>
            <person name="Binder M."/>
            <person name="Bloem J."/>
            <person name="Labutti K."/>
            <person name="Salamov A."/>
            <person name="Andreopoulos B."/>
            <person name="Baker S."/>
            <person name="Barry K."/>
            <person name="Bills G."/>
            <person name="Bluhm B."/>
            <person name="Cannon C."/>
            <person name="Castanera R."/>
            <person name="Culley D."/>
            <person name="Daum C."/>
            <person name="Ezra D."/>
            <person name="Gonzalez J."/>
            <person name="Henrissat B."/>
            <person name="Kuo A."/>
            <person name="Liang C."/>
            <person name="Lipzen A."/>
            <person name="Lutzoni F."/>
            <person name="Magnuson J."/>
            <person name="Mondo S."/>
            <person name="Nolan M."/>
            <person name="Ohm R."/>
            <person name="Pangilinan J."/>
            <person name="Park H.-J."/>
            <person name="Ramirez L."/>
            <person name="Alfaro M."/>
            <person name="Sun H."/>
            <person name="Tritt A."/>
            <person name="Yoshinaga Y."/>
            <person name="Zwiers L.-H."/>
            <person name="Turgeon B."/>
            <person name="Goodwin S."/>
            <person name="Spatafora J."/>
            <person name="Crous P."/>
            <person name="Grigoriev I."/>
        </authorList>
    </citation>
    <scope>NUCLEOTIDE SEQUENCE</scope>
    <source>
        <strain evidence="10">ATCC 36951</strain>
    </source>
</reference>
<evidence type="ECO:0000256" key="4">
    <source>
        <dbReference type="ARBA" id="ARBA00022456"/>
    </source>
</evidence>
<evidence type="ECO:0000313" key="11">
    <source>
        <dbReference type="Proteomes" id="UP000799537"/>
    </source>
</evidence>